<evidence type="ECO:0000313" key="2">
    <source>
        <dbReference type="EMBL" id="RVW88888.1"/>
    </source>
</evidence>
<dbReference type="InterPro" id="IPR026960">
    <property type="entry name" value="RVT-Znf"/>
</dbReference>
<feature type="domain" description="Reverse transcriptase zinc-binding" evidence="1">
    <location>
        <begin position="425"/>
        <end position="477"/>
    </location>
</feature>
<protein>
    <submittedName>
        <fullName evidence="2">Putative ribonuclease H protein</fullName>
    </submittedName>
</protein>
<name>A0A438HWQ8_VITVI</name>
<dbReference type="AlphaFoldDB" id="A0A438HWQ8"/>
<evidence type="ECO:0000313" key="3">
    <source>
        <dbReference type="Proteomes" id="UP000288805"/>
    </source>
</evidence>
<proteinExistence type="predicted"/>
<dbReference type="PANTHER" id="PTHR33116">
    <property type="entry name" value="REVERSE TRANSCRIPTASE ZINC-BINDING DOMAIN-CONTAINING PROTEIN-RELATED-RELATED"/>
    <property type="match status" value="1"/>
</dbReference>
<dbReference type="Proteomes" id="UP000288805">
    <property type="component" value="Unassembled WGS sequence"/>
</dbReference>
<dbReference type="PANTHER" id="PTHR33116:SF78">
    <property type="entry name" value="OS12G0587133 PROTEIN"/>
    <property type="match status" value="1"/>
</dbReference>
<gene>
    <name evidence="2" type="primary">VvCHDp000001_1201</name>
    <name evidence="2" type="ORF">CK203_045036</name>
</gene>
<dbReference type="Pfam" id="PF13966">
    <property type="entry name" value="zf-RVT"/>
    <property type="match status" value="1"/>
</dbReference>
<sequence>MPTTDAFRRSGWQVDIGGLRLDQISHQEAENLETPFSEAEVHSALMEMNGDKAPGPDGFTVAFWQSCWGFVKEEILAMFKEFHEQNTFLKSLNNTFLVLIPKKVLNEGSTKNGFGLKWLGWMWSCISSAKLSILVNGVPAGFFPSSKGLRQGDRLSPYLFVMGMEVLGALIRRAVEGGFLSGSASGLKINLGKSEIIPVGEMEDIEELAVEIGCRVGSLPSQYLGLPLGALTRPLGVGWSGRKSEEKTCAMEKAIYLQMLEKLQRDFLWGGGNMERKIHLVKWEIVCGDKERGGLGLRKLGLLNRALLGKWIWRFACERENLWKQVIVAKFGQEDDGWKSKKPNGAFALSQTFPHLFALAANRIATVEEMWDQNSDQGGWNLRFLRNFNDWEVGMVGDLLLKLRGLRPSLEEDSVSWKGGKSSKFKVKEAYSCLVNPMDTVFPEKCIWVDSVPTKVAFFAWEATWGKVLTFDRLQRRE</sequence>
<organism evidence="2 3">
    <name type="scientific">Vitis vinifera</name>
    <name type="common">Grape</name>
    <dbReference type="NCBI Taxonomy" id="29760"/>
    <lineage>
        <taxon>Eukaryota</taxon>
        <taxon>Viridiplantae</taxon>
        <taxon>Streptophyta</taxon>
        <taxon>Embryophyta</taxon>
        <taxon>Tracheophyta</taxon>
        <taxon>Spermatophyta</taxon>
        <taxon>Magnoliopsida</taxon>
        <taxon>eudicotyledons</taxon>
        <taxon>Gunneridae</taxon>
        <taxon>Pentapetalae</taxon>
        <taxon>rosids</taxon>
        <taxon>Vitales</taxon>
        <taxon>Vitaceae</taxon>
        <taxon>Viteae</taxon>
        <taxon>Vitis</taxon>
    </lineage>
</organism>
<reference evidence="2 3" key="1">
    <citation type="journal article" date="2018" name="PLoS Genet.">
        <title>Population sequencing reveals clonal diversity and ancestral inbreeding in the grapevine cultivar Chardonnay.</title>
        <authorList>
            <person name="Roach M.J."/>
            <person name="Johnson D.L."/>
            <person name="Bohlmann J."/>
            <person name="van Vuuren H.J."/>
            <person name="Jones S.J."/>
            <person name="Pretorius I.S."/>
            <person name="Schmidt S.A."/>
            <person name="Borneman A.R."/>
        </authorList>
    </citation>
    <scope>NUCLEOTIDE SEQUENCE [LARGE SCALE GENOMIC DNA]</scope>
    <source>
        <strain evidence="3">cv. Chardonnay</strain>
        <tissue evidence="2">Leaf</tissue>
    </source>
</reference>
<evidence type="ECO:0000259" key="1">
    <source>
        <dbReference type="Pfam" id="PF13966"/>
    </source>
</evidence>
<comment type="caution">
    <text evidence="2">The sequence shown here is derived from an EMBL/GenBank/DDBJ whole genome shotgun (WGS) entry which is preliminary data.</text>
</comment>
<dbReference type="EMBL" id="QGNW01000169">
    <property type="protein sequence ID" value="RVW88888.1"/>
    <property type="molecule type" value="Genomic_DNA"/>
</dbReference>
<accession>A0A438HWQ8</accession>